<evidence type="ECO:0000256" key="4">
    <source>
        <dbReference type="SAM" id="MobiDB-lite"/>
    </source>
</evidence>
<evidence type="ECO:0000313" key="7">
    <source>
        <dbReference type="Proteomes" id="UP000654075"/>
    </source>
</evidence>
<feature type="domain" description="Aspartyl/asparaginy/proline hydroxylase" evidence="5">
    <location>
        <begin position="586"/>
        <end position="751"/>
    </location>
</feature>
<gene>
    <name evidence="6" type="ORF">PGLA1383_LOCUS22502</name>
</gene>
<keyword evidence="2" id="KW-0223">Dioxygenase</keyword>
<evidence type="ECO:0000256" key="3">
    <source>
        <dbReference type="ARBA" id="ARBA00023002"/>
    </source>
</evidence>
<proteinExistence type="inferred from homology"/>
<dbReference type="InterPro" id="IPR007803">
    <property type="entry name" value="Asp/Arg/Pro-Hydrxlase"/>
</dbReference>
<dbReference type="AlphaFoldDB" id="A0A813ESP3"/>
<dbReference type="PANTHER" id="PTHR46332:SF5">
    <property type="entry name" value="ASPARTATE BETA-HYDROXYLASE DOMAIN CONTAINING 2"/>
    <property type="match status" value="1"/>
</dbReference>
<feature type="region of interest" description="Disordered" evidence="4">
    <location>
        <begin position="757"/>
        <end position="781"/>
    </location>
</feature>
<comment type="caution">
    <text evidence="6">The sequence shown here is derived from an EMBL/GenBank/DDBJ whole genome shotgun (WGS) entry which is preliminary data.</text>
</comment>
<dbReference type="Pfam" id="PF05118">
    <property type="entry name" value="Asp_Arg_Hydrox"/>
    <property type="match status" value="1"/>
</dbReference>
<organism evidence="6 7">
    <name type="scientific">Polarella glacialis</name>
    <name type="common">Dinoflagellate</name>
    <dbReference type="NCBI Taxonomy" id="89957"/>
    <lineage>
        <taxon>Eukaryota</taxon>
        <taxon>Sar</taxon>
        <taxon>Alveolata</taxon>
        <taxon>Dinophyceae</taxon>
        <taxon>Suessiales</taxon>
        <taxon>Suessiaceae</taxon>
        <taxon>Polarella</taxon>
    </lineage>
</organism>
<keyword evidence="3" id="KW-0560">Oxidoreductase</keyword>
<dbReference type="OrthoDB" id="438431at2759"/>
<evidence type="ECO:0000259" key="5">
    <source>
        <dbReference type="Pfam" id="PF05118"/>
    </source>
</evidence>
<sequence>MKPQYPDFKNKQSGEAIWISDKSDAEDIMQKIEAGSKEWKVFMPAEEVWSDLLSRPQDFVDYREAKAAGSVKDRFPDFKSLDRSKDVALWLDSSGLPSDLLEKLEALPKGTIPLADISNPSWSQSTSSSSKEELWKSVTETPGEWYDYRAMKASDQINPRFPDFKHVSGDGGLWVDDKGTPAWVAEKLATLGGAFAEPAAKAGSAFEPSGKSEQLWRSLFDQPSEWQDFRAEKLIGQKTARFPDFRNEKDDVALWIDSFGLPSWVTAEMEKVDQQDEPIWMAESGSGGLNPASEDVEELWRSVFEEPNEWTDCREAKRAGQVVEKYPDFRNAEREKLCIKLGVMLDNCIASLPECLEALAATDQNGARDEEELAFGLLGSWMKELYVKDIEPRLAEDLALRSSTLQRLRVLAAMGRPSFAIGVGQMLFLYFWWGAAPRGLSSIAGPAGLGGGGRLEGPDIEVAALAAQLHLVSISAAGCDLASTSLQDFETNKCPWRWRFVLLLFVELGKQLAVKFLDLPGAAAQLRAAEQHVATMRTLPYFAGHRSLRQGEGPYRANHNDDHLPRARHRPVWPREMWPSFATFLEANAHVFLAELQRLVDADEEFDEIFRTVQVQQTEFTPLPREWGLLDLIRRGNTTAACPYAPQSCALLAERPEVNGRCFSETRVPNAGVAFARLLPGTEIKLHFATEMRLAVHLGLMTPPGPEMWVANETVRWAQGEAVVFDDTYFHGVQHTGLEARYVLLAWTCHPCDPEWRQNNGEDEDQQDDADGRSDGPWEHG</sequence>
<protein>
    <recommendedName>
        <fullName evidence="5">Aspartyl/asparaginy/proline hydroxylase domain-containing protein</fullName>
    </recommendedName>
</protein>
<evidence type="ECO:0000256" key="1">
    <source>
        <dbReference type="ARBA" id="ARBA00007730"/>
    </source>
</evidence>
<comment type="similarity">
    <text evidence="1">Belongs to the aspartyl/asparaginyl beta-hydroxylase family.</text>
</comment>
<dbReference type="Gene3D" id="2.60.120.330">
    <property type="entry name" value="B-lactam Antibiotic, Isopenicillin N Synthase, Chain"/>
    <property type="match status" value="1"/>
</dbReference>
<dbReference type="EMBL" id="CAJNNV010016319">
    <property type="protein sequence ID" value="CAE8604339.1"/>
    <property type="molecule type" value="Genomic_DNA"/>
</dbReference>
<dbReference type="Proteomes" id="UP000654075">
    <property type="component" value="Unassembled WGS sequence"/>
</dbReference>
<evidence type="ECO:0000256" key="2">
    <source>
        <dbReference type="ARBA" id="ARBA00022964"/>
    </source>
</evidence>
<evidence type="ECO:0000313" key="6">
    <source>
        <dbReference type="EMBL" id="CAE8604339.1"/>
    </source>
</evidence>
<feature type="compositionally biased region" description="Basic and acidic residues" evidence="4">
    <location>
        <begin position="770"/>
        <end position="781"/>
    </location>
</feature>
<accession>A0A813ESP3</accession>
<dbReference type="InterPro" id="IPR051821">
    <property type="entry name" value="Asp/Asn_beta-hydroxylase"/>
</dbReference>
<dbReference type="PANTHER" id="PTHR46332">
    <property type="entry name" value="ASPARTATE BETA-HYDROXYLASE DOMAIN-CONTAINING PROTEIN 2"/>
    <property type="match status" value="1"/>
</dbReference>
<dbReference type="SUPFAM" id="SSF51197">
    <property type="entry name" value="Clavaminate synthase-like"/>
    <property type="match status" value="1"/>
</dbReference>
<dbReference type="InterPro" id="IPR027443">
    <property type="entry name" value="IPNS-like_sf"/>
</dbReference>
<dbReference type="GO" id="GO:0051213">
    <property type="term" value="F:dioxygenase activity"/>
    <property type="evidence" value="ECO:0007669"/>
    <property type="project" value="UniProtKB-KW"/>
</dbReference>
<dbReference type="GO" id="GO:0016020">
    <property type="term" value="C:membrane"/>
    <property type="evidence" value="ECO:0007669"/>
    <property type="project" value="TreeGrafter"/>
</dbReference>
<name>A0A813ESP3_POLGL</name>
<keyword evidence="7" id="KW-1185">Reference proteome</keyword>
<reference evidence="6" key="1">
    <citation type="submission" date="2021-02" db="EMBL/GenBank/DDBJ databases">
        <authorList>
            <person name="Dougan E. K."/>
            <person name="Rhodes N."/>
            <person name="Thang M."/>
            <person name="Chan C."/>
        </authorList>
    </citation>
    <scope>NUCLEOTIDE SEQUENCE</scope>
</reference>